<keyword evidence="4" id="KW-1185">Reference proteome</keyword>
<dbReference type="CDD" id="cd12797">
    <property type="entry name" value="M23_peptidase"/>
    <property type="match status" value="1"/>
</dbReference>
<evidence type="ECO:0000313" key="4">
    <source>
        <dbReference type="Proteomes" id="UP000600588"/>
    </source>
</evidence>
<dbReference type="PANTHER" id="PTHR21666:SF289">
    <property type="entry name" value="L-ALA--D-GLU ENDOPEPTIDASE"/>
    <property type="match status" value="1"/>
</dbReference>
<feature type="domain" description="M23ase beta-sheet core" evidence="2">
    <location>
        <begin position="97"/>
        <end position="195"/>
    </location>
</feature>
<dbReference type="InterPro" id="IPR011055">
    <property type="entry name" value="Dup_hybrid_motif"/>
</dbReference>
<organism evidence="3 4">
    <name type="scientific">Aestuariibaculum sediminum</name>
    <dbReference type="NCBI Taxonomy" id="2770637"/>
    <lineage>
        <taxon>Bacteria</taxon>
        <taxon>Pseudomonadati</taxon>
        <taxon>Bacteroidota</taxon>
        <taxon>Flavobacteriia</taxon>
        <taxon>Flavobacteriales</taxon>
        <taxon>Flavobacteriaceae</taxon>
    </lineage>
</organism>
<keyword evidence="1" id="KW-0732">Signal</keyword>
<dbReference type="RefSeq" id="WP_188230858.1">
    <property type="nucleotide sequence ID" value="NZ_JACVXB010000006.1"/>
</dbReference>
<comment type="caution">
    <text evidence="3">The sequence shown here is derived from an EMBL/GenBank/DDBJ whole genome shotgun (WGS) entry which is preliminary data.</text>
</comment>
<gene>
    <name evidence="3" type="ORF">ICJ83_13095</name>
</gene>
<dbReference type="Proteomes" id="UP000600588">
    <property type="component" value="Unassembled WGS sequence"/>
</dbReference>
<sequence length="229" mass="26057">MKSDMFLEVLRAISEYPLKVLDVPNTGDNYVAIDLSETNNALNKVDLTCSKNFSEFIKDYLKINHAKVAFGGYLEHRNLYRRSIHFNQKNEETERNIHLGIDLWCDEKTGVVSVLDGKVHSYKNNANFGDYGPTIILEHEVNNFSFYTLYGHLSLDSLSKWHVGTTVKQGEVIGYLGSSEVNGDYPPHLHFQLINDLQGFSGDYVGVCNKKDLEFYKINCPDPNVLLNL</sequence>
<dbReference type="Pfam" id="PF01551">
    <property type="entry name" value="Peptidase_M23"/>
    <property type="match status" value="1"/>
</dbReference>
<reference evidence="3 4" key="1">
    <citation type="submission" date="2020-09" db="EMBL/GenBank/DDBJ databases">
        <title>TT11 complete genome.</title>
        <authorList>
            <person name="Wu Z."/>
        </authorList>
    </citation>
    <scope>NUCLEOTIDE SEQUENCE [LARGE SCALE GENOMIC DNA]</scope>
    <source>
        <strain evidence="3 4">TT11</strain>
    </source>
</reference>
<dbReference type="InterPro" id="IPR050570">
    <property type="entry name" value="Cell_wall_metabolism_enzyme"/>
</dbReference>
<evidence type="ECO:0000313" key="3">
    <source>
        <dbReference type="EMBL" id="MBD0833068.1"/>
    </source>
</evidence>
<dbReference type="PANTHER" id="PTHR21666">
    <property type="entry name" value="PEPTIDASE-RELATED"/>
    <property type="match status" value="1"/>
</dbReference>
<dbReference type="EMBL" id="JACVXB010000006">
    <property type="protein sequence ID" value="MBD0833068.1"/>
    <property type="molecule type" value="Genomic_DNA"/>
</dbReference>
<dbReference type="SUPFAM" id="SSF51261">
    <property type="entry name" value="Duplicated hybrid motif"/>
    <property type="match status" value="1"/>
</dbReference>
<accession>A0A8J6U8D2</accession>
<evidence type="ECO:0000256" key="1">
    <source>
        <dbReference type="ARBA" id="ARBA00022729"/>
    </source>
</evidence>
<protein>
    <submittedName>
        <fullName evidence="3">Peptidoglycan DD-metalloendopeptidase family protein</fullName>
    </submittedName>
</protein>
<dbReference type="Gene3D" id="2.70.70.10">
    <property type="entry name" value="Glucose Permease (Domain IIA)"/>
    <property type="match status" value="1"/>
</dbReference>
<name>A0A8J6U8D2_9FLAO</name>
<dbReference type="AlphaFoldDB" id="A0A8J6U8D2"/>
<evidence type="ECO:0000259" key="2">
    <source>
        <dbReference type="Pfam" id="PF01551"/>
    </source>
</evidence>
<proteinExistence type="predicted"/>
<dbReference type="GO" id="GO:0004222">
    <property type="term" value="F:metalloendopeptidase activity"/>
    <property type="evidence" value="ECO:0007669"/>
    <property type="project" value="TreeGrafter"/>
</dbReference>
<dbReference type="InterPro" id="IPR016047">
    <property type="entry name" value="M23ase_b-sheet_dom"/>
</dbReference>